<sequence length="163" mass="17605">LAEMQLPARLLEHLGHRILDRIMNEFPQIKRGRASGNAKGRIASSRLLARTIVGGATHQGAVAARPHHGAHRERAAQQKPRGGLHHHAQNHAADAGERPRAARRRRPQSHLPSGRARAGYSRAAARPLRGSHLRRLGPEAGDASPRAPPHLARRTGPDSAAAQ</sequence>
<protein>
    <submittedName>
        <fullName evidence="2">Uncharacterized protein</fullName>
    </submittedName>
</protein>
<name>A0A699QE99_TANCI</name>
<organism evidence="2">
    <name type="scientific">Tanacetum cinerariifolium</name>
    <name type="common">Dalmatian daisy</name>
    <name type="synonym">Chrysanthemum cinerariifolium</name>
    <dbReference type="NCBI Taxonomy" id="118510"/>
    <lineage>
        <taxon>Eukaryota</taxon>
        <taxon>Viridiplantae</taxon>
        <taxon>Streptophyta</taxon>
        <taxon>Embryophyta</taxon>
        <taxon>Tracheophyta</taxon>
        <taxon>Spermatophyta</taxon>
        <taxon>Magnoliopsida</taxon>
        <taxon>eudicotyledons</taxon>
        <taxon>Gunneridae</taxon>
        <taxon>Pentapetalae</taxon>
        <taxon>asterids</taxon>
        <taxon>campanulids</taxon>
        <taxon>Asterales</taxon>
        <taxon>Asteraceae</taxon>
        <taxon>Asteroideae</taxon>
        <taxon>Anthemideae</taxon>
        <taxon>Anthemidinae</taxon>
        <taxon>Tanacetum</taxon>
    </lineage>
</organism>
<evidence type="ECO:0000313" key="2">
    <source>
        <dbReference type="EMBL" id="GFC66873.1"/>
    </source>
</evidence>
<comment type="caution">
    <text evidence="2">The sequence shown here is derived from an EMBL/GenBank/DDBJ whole genome shotgun (WGS) entry which is preliminary data.</text>
</comment>
<feature type="region of interest" description="Disordered" evidence="1">
    <location>
        <begin position="60"/>
        <end position="163"/>
    </location>
</feature>
<proteinExistence type="predicted"/>
<dbReference type="EMBL" id="BKCJ011013002">
    <property type="protein sequence ID" value="GFC66873.1"/>
    <property type="molecule type" value="Genomic_DNA"/>
</dbReference>
<feature type="compositionally biased region" description="Low complexity" evidence="1">
    <location>
        <begin position="113"/>
        <end position="126"/>
    </location>
</feature>
<reference evidence="2" key="1">
    <citation type="journal article" date="2019" name="Sci. Rep.">
        <title>Draft genome of Tanacetum cinerariifolium, the natural source of mosquito coil.</title>
        <authorList>
            <person name="Yamashiro T."/>
            <person name="Shiraishi A."/>
            <person name="Satake H."/>
            <person name="Nakayama K."/>
        </authorList>
    </citation>
    <scope>NUCLEOTIDE SEQUENCE</scope>
</reference>
<feature type="non-terminal residue" evidence="2">
    <location>
        <position position="1"/>
    </location>
</feature>
<dbReference type="AlphaFoldDB" id="A0A699QE99"/>
<evidence type="ECO:0000256" key="1">
    <source>
        <dbReference type="SAM" id="MobiDB-lite"/>
    </source>
</evidence>
<gene>
    <name evidence="2" type="ORF">Tci_838843</name>
</gene>
<accession>A0A699QE99</accession>